<reference evidence="2" key="1">
    <citation type="journal article" date="2013" name="Science">
        <title>The Amborella genome and the evolution of flowering plants.</title>
        <authorList>
            <consortium name="Amborella Genome Project"/>
        </authorList>
    </citation>
    <scope>NUCLEOTIDE SEQUENCE [LARGE SCALE GENOMIC DNA]</scope>
</reference>
<gene>
    <name evidence="1" type="ORF">AMTR_s00003p00180860</name>
</gene>
<dbReference type="AlphaFoldDB" id="W1P6F1"/>
<dbReference type="Gramene" id="ERN03234">
    <property type="protein sequence ID" value="ERN03234"/>
    <property type="gene ID" value="AMTR_s00003p00180860"/>
</dbReference>
<accession>W1P6F1</accession>
<organism evidence="1 2">
    <name type="scientific">Amborella trichopoda</name>
    <dbReference type="NCBI Taxonomy" id="13333"/>
    <lineage>
        <taxon>Eukaryota</taxon>
        <taxon>Viridiplantae</taxon>
        <taxon>Streptophyta</taxon>
        <taxon>Embryophyta</taxon>
        <taxon>Tracheophyta</taxon>
        <taxon>Spermatophyta</taxon>
        <taxon>Magnoliopsida</taxon>
        <taxon>Amborellales</taxon>
        <taxon>Amborellaceae</taxon>
        <taxon>Amborella</taxon>
    </lineage>
</organism>
<dbReference type="HOGENOM" id="CLU_1919868_0_0_1"/>
<dbReference type="Proteomes" id="UP000017836">
    <property type="component" value="Unassembled WGS sequence"/>
</dbReference>
<proteinExistence type="predicted"/>
<protein>
    <submittedName>
        <fullName evidence="1">Uncharacterized protein</fullName>
    </submittedName>
</protein>
<dbReference type="EMBL" id="KI394358">
    <property type="protein sequence ID" value="ERN03234.1"/>
    <property type="molecule type" value="Genomic_DNA"/>
</dbReference>
<name>W1P6F1_AMBTC</name>
<evidence type="ECO:0000313" key="2">
    <source>
        <dbReference type="Proteomes" id="UP000017836"/>
    </source>
</evidence>
<keyword evidence="2" id="KW-1185">Reference proteome</keyword>
<evidence type="ECO:0000313" key="1">
    <source>
        <dbReference type="EMBL" id="ERN03234.1"/>
    </source>
</evidence>
<sequence>MKRRAWCLLRTCYKKRWWEGFPTEREMKVVLMAIVLFGALALVSEGRMMANSNHMPKQPETFNGGIIPGIGGEGVFRGIYGQPGLGFGVPALGFGVPGLGLGLGSGGYGIGFPPPNYGFVPRHGSRPGGRLP</sequence>